<reference evidence="2" key="2">
    <citation type="submission" date="2020-11" db="EMBL/GenBank/DDBJ databases">
        <authorList>
            <person name="McCartney M.A."/>
            <person name="Auch B."/>
            <person name="Kono T."/>
            <person name="Mallez S."/>
            <person name="Becker A."/>
            <person name="Gohl D.M."/>
            <person name="Silverstein K.A.T."/>
            <person name="Koren S."/>
            <person name="Bechman K.B."/>
            <person name="Herman A."/>
            <person name="Abrahante J.E."/>
            <person name="Garbe J."/>
        </authorList>
    </citation>
    <scope>NUCLEOTIDE SEQUENCE</scope>
    <source>
        <strain evidence="2">Duluth1</strain>
        <tissue evidence="2">Whole animal</tissue>
    </source>
</reference>
<proteinExistence type="predicted"/>
<comment type="caution">
    <text evidence="2">The sequence shown here is derived from an EMBL/GenBank/DDBJ whole genome shotgun (WGS) entry which is preliminary data.</text>
</comment>
<dbReference type="Proteomes" id="UP000828390">
    <property type="component" value="Unassembled WGS sequence"/>
</dbReference>
<keyword evidence="1" id="KW-0732">Signal</keyword>
<feature type="chain" id="PRO_5039238511" evidence="1">
    <location>
        <begin position="17"/>
        <end position="87"/>
    </location>
</feature>
<protein>
    <submittedName>
        <fullName evidence="2">Uncharacterized protein</fullName>
    </submittedName>
</protein>
<name>A0A9D4GZ91_DREPO</name>
<accession>A0A9D4GZ91</accession>
<dbReference type="EMBL" id="JAIWYP010000005">
    <property type="protein sequence ID" value="KAH3826389.1"/>
    <property type="molecule type" value="Genomic_DNA"/>
</dbReference>
<sequence length="87" mass="9595">MKAVLVICFLIGLAMGEYCSTARDCRNEQCNNGTTVICPDDNICTCGTVQVETICRQKSDCDTYFNTPGHPCSNSRRHCVDGKCVCY</sequence>
<keyword evidence="3" id="KW-1185">Reference proteome</keyword>
<feature type="signal peptide" evidence="1">
    <location>
        <begin position="1"/>
        <end position="16"/>
    </location>
</feature>
<dbReference type="AlphaFoldDB" id="A0A9D4GZ91"/>
<organism evidence="2 3">
    <name type="scientific">Dreissena polymorpha</name>
    <name type="common">Zebra mussel</name>
    <name type="synonym">Mytilus polymorpha</name>
    <dbReference type="NCBI Taxonomy" id="45954"/>
    <lineage>
        <taxon>Eukaryota</taxon>
        <taxon>Metazoa</taxon>
        <taxon>Spiralia</taxon>
        <taxon>Lophotrochozoa</taxon>
        <taxon>Mollusca</taxon>
        <taxon>Bivalvia</taxon>
        <taxon>Autobranchia</taxon>
        <taxon>Heteroconchia</taxon>
        <taxon>Euheterodonta</taxon>
        <taxon>Imparidentia</taxon>
        <taxon>Neoheterodontei</taxon>
        <taxon>Myida</taxon>
        <taxon>Dreissenoidea</taxon>
        <taxon>Dreissenidae</taxon>
        <taxon>Dreissena</taxon>
    </lineage>
</organism>
<evidence type="ECO:0000256" key="1">
    <source>
        <dbReference type="SAM" id="SignalP"/>
    </source>
</evidence>
<gene>
    <name evidence="2" type="ORF">DPMN_128293</name>
</gene>
<evidence type="ECO:0000313" key="3">
    <source>
        <dbReference type="Proteomes" id="UP000828390"/>
    </source>
</evidence>
<reference evidence="2" key="1">
    <citation type="journal article" date="2019" name="bioRxiv">
        <title>The Genome of the Zebra Mussel, Dreissena polymorpha: A Resource for Invasive Species Research.</title>
        <authorList>
            <person name="McCartney M.A."/>
            <person name="Auch B."/>
            <person name="Kono T."/>
            <person name="Mallez S."/>
            <person name="Zhang Y."/>
            <person name="Obille A."/>
            <person name="Becker A."/>
            <person name="Abrahante J.E."/>
            <person name="Garbe J."/>
            <person name="Badalamenti J.P."/>
            <person name="Herman A."/>
            <person name="Mangelson H."/>
            <person name="Liachko I."/>
            <person name="Sullivan S."/>
            <person name="Sone E.D."/>
            <person name="Koren S."/>
            <person name="Silverstein K.A.T."/>
            <person name="Beckman K.B."/>
            <person name="Gohl D.M."/>
        </authorList>
    </citation>
    <scope>NUCLEOTIDE SEQUENCE</scope>
    <source>
        <strain evidence="2">Duluth1</strain>
        <tissue evidence="2">Whole animal</tissue>
    </source>
</reference>
<evidence type="ECO:0000313" key="2">
    <source>
        <dbReference type="EMBL" id="KAH3826389.1"/>
    </source>
</evidence>